<proteinExistence type="inferred from homology"/>
<dbReference type="SUPFAM" id="SSF50156">
    <property type="entry name" value="PDZ domain-like"/>
    <property type="match status" value="1"/>
</dbReference>
<dbReference type="FunFam" id="2.30.42.10:FF:000063">
    <property type="entry name" value="Peptidase, S41 family"/>
    <property type="match status" value="1"/>
</dbReference>
<dbReference type="CDD" id="cd06782">
    <property type="entry name" value="cpPDZ_CPP-like"/>
    <property type="match status" value="1"/>
</dbReference>
<dbReference type="InterPro" id="IPR029045">
    <property type="entry name" value="ClpP/crotonase-like_dom_sf"/>
</dbReference>
<reference evidence="8" key="1">
    <citation type="journal article" date="2005" name="Environ. Microbiol.">
        <title>Genetic and functional properties of uncultivated thermophilic crenarchaeotes from a subsurface gold mine as revealed by analysis of genome fragments.</title>
        <authorList>
            <person name="Nunoura T."/>
            <person name="Hirayama H."/>
            <person name="Takami H."/>
            <person name="Oida H."/>
            <person name="Nishi S."/>
            <person name="Shimamura S."/>
            <person name="Suzuki Y."/>
            <person name="Inagaki F."/>
            <person name="Takai K."/>
            <person name="Nealson K.H."/>
            <person name="Horikoshi K."/>
        </authorList>
    </citation>
    <scope>NUCLEOTIDE SEQUENCE</scope>
</reference>
<protein>
    <submittedName>
        <fullName evidence="8">Carboxyl-terminal protease</fullName>
    </submittedName>
</protein>
<dbReference type="PROSITE" id="PS50106">
    <property type="entry name" value="PDZ"/>
    <property type="match status" value="1"/>
</dbReference>
<dbReference type="SMART" id="SM00228">
    <property type="entry name" value="PDZ"/>
    <property type="match status" value="1"/>
</dbReference>
<dbReference type="Gene3D" id="3.30.750.44">
    <property type="match status" value="1"/>
</dbReference>
<dbReference type="SUPFAM" id="SSF52096">
    <property type="entry name" value="ClpP/crotonase"/>
    <property type="match status" value="1"/>
</dbReference>
<keyword evidence="6" id="KW-0472">Membrane</keyword>
<dbReference type="MEROPS" id="S41.004"/>
<dbReference type="AlphaFoldDB" id="H5SLA4"/>
<reference evidence="8" key="2">
    <citation type="journal article" date="2012" name="PLoS ONE">
        <title>A Deeply Branching Thermophilic Bacterium with an Ancient Acetyl-CoA Pathway Dominates a Subsurface Ecosystem.</title>
        <authorList>
            <person name="Takami H."/>
            <person name="Noguchi H."/>
            <person name="Takaki Y."/>
            <person name="Uchiyama I."/>
            <person name="Toyoda A."/>
            <person name="Nishi S."/>
            <person name="Chee G.-J."/>
            <person name="Arai W."/>
            <person name="Nunoura T."/>
            <person name="Itoh T."/>
            <person name="Hattori M."/>
            <person name="Takai K."/>
        </authorList>
    </citation>
    <scope>NUCLEOTIDE SEQUENCE</scope>
</reference>
<feature type="domain" description="PDZ" evidence="7">
    <location>
        <begin position="131"/>
        <end position="181"/>
    </location>
</feature>
<dbReference type="Pfam" id="PF03572">
    <property type="entry name" value="Peptidase_S41"/>
    <property type="match status" value="1"/>
</dbReference>
<dbReference type="GO" id="GO:0006508">
    <property type="term" value="P:proteolysis"/>
    <property type="evidence" value="ECO:0007669"/>
    <property type="project" value="UniProtKB-KW"/>
</dbReference>
<evidence type="ECO:0000313" key="8">
    <source>
        <dbReference type="EMBL" id="BAL56940.1"/>
    </source>
</evidence>
<name>H5SLA4_9CHLR</name>
<accession>H5SLA4</accession>
<dbReference type="SMART" id="SM00245">
    <property type="entry name" value="TSPc"/>
    <property type="match status" value="1"/>
</dbReference>
<dbReference type="PANTHER" id="PTHR32060:SF30">
    <property type="entry name" value="CARBOXY-TERMINAL PROCESSING PROTEASE CTPA"/>
    <property type="match status" value="1"/>
</dbReference>
<evidence type="ECO:0000256" key="4">
    <source>
        <dbReference type="ARBA" id="ARBA00022825"/>
    </source>
</evidence>
<dbReference type="Gene3D" id="2.30.42.10">
    <property type="match status" value="1"/>
</dbReference>
<dbReference type="GO" id="GO:0004175">
    <property type="term" value="F:endopeptidase activity"/>
    <property type="evidence" value="ECO:0007669"/>
    <property type="project" value="TreeGrafter"/>
</dbReference>
<gene>
    <name evidence="8" type="ORF">HGMM_F45G04C13</name>
</gene>
<evidence type="ECO:0000256" key="6">
    <source>
        <dbReference type="SAM" id="Phobius"/>
    </source>
</evidence>
<dbReference type="InterPro" id="IPR001478">
    <property type="entry name" value="PDZ"/>
</dbReference>
<keyword evidence="2 5" id="KW-0645">Protease</keyword>
<dbReference type="NCBIfam" id="TIGR00225">
    <property type="entry name" value="prc"/>
    <property type="match status" value="1"/>
</dbReference>
<evidence type="ECO:0000256" key="3">
    <source>
        <dbReference type="ARBA" id="ARBA00022801"/>
    </source>
</evidence>
<dbReference type="GO" id="GO:0007165">
    <property type="term" value="P:signal transduction"/>
    <property type="evidence" value="ECO:0007669"/>
    <property type="project" value="TreeGrafter"/>
</dbReference>
<dbReference type="GO" id="GO:0030288">
    <property type="term" value="C:outer membrane-bounded periplasmic space"/>
    <property type="evidence" value="ECO:0007669"/>
    <property type="project" value="TreeGrafter"/>
</dbReference>
<evidence type="ECO:0000256" key="1">
    <source>
        <dbReference type="ARBA" id="ARBA00009179"/>
    </source>
</evidence>
<dbReference type="InterPro" id="IPR004447">
    <property type="entry name" value="Peptidase_S41A"/>
</dbReference>
<dbReference type="InterPro" id="IPR036034">
    <property type="entry name" value="PDZ_sf"/>
</dbReference>
<keyword evidence="6" id="KW-0812">Transmembrane</keyword>
<dbReference type="InterPro" id="IPR005151">
    <property type="entry name" value="Tail-specific_protease"/>
</dbReference>
<evidence type="ECO:0000259" key="7">
    <source>
        <dbReference type="PROSITE" id="PS50106"/>
    </source>
</evidence>
<dbReference type="EMBL" id="AP011762">
    <property type="protein sequence ID" value="BAL56940.1"/>
    <property type="molecule type" value="Genomic_DNA"/>
</dbReference>
<keyword evidence="4 5" id="KW-0720">Serine protease</keyword>
<dbReference type="InterPro" id="IPR041489">
    <property type="entry name" value="PDZ_6"/>
</dbReference>
<dbReference type="PANTHER" id="PTHR32060">
    <property type="entry name" value="TAIL-SPECIFIC PROTEASE"/>
    <property type="match status" value="1"/>
</dbReference>
<keyword evidence="3 5" id="KW-0378">Hydrolase</keyword>
<dbReference type="CDD" id="cd07560">
    <property type="entry name" value="Peptidase_S41_CPP"/>
    <property type="match status" value="1"/>
</dbReference>
<keyword evidence="6" id="KW-1133">Transmembrane helix</keyword>
<comment type="similarity">
    <text evidence="1 5">Belongs to the peptidase S41A family.</text>
</comment>
<dbReference type="Pfam" id="PF17820">
    <property type="entry name" value="PDZ_6"/>
    <property type="match status" value="1"/>
</dbReference>
<dbReference type="Gene3D" id="3.90.226.10">
    <property type="entry name" value="2-enoyl-CoA Hydratase, Chain A, domain 1"/>
    <property type="match status" value="1"/>
</dbReference>
<dbReference type="GO" id="GO:0008236">
    <property type="term" value="F:serine-type peptidase activity"/>
    <property type="evidence" value="ECO:0007669"/>
    <property type="project" value="UniProtKB-KW"/>
</dbReference>
<sequence length="421" mass="45302">MEIASSEPKKRIPWGKVLAVIFIELILAVGVFAGGFAAGWVAKDSPLAHLLGLYSPPPEAQAVTPQAIQSLFSPFWEAWDLLHQEYVDKGSLNDVELMRGAIRGMYEAVGDKHTGYMDPQEYKDATESLAGEYEGIGAWVDTGGEYLTIISPIPGSPAEKAGLRNGDQVIAIDGEDMSGVSPEVARRKVLGPAGSTVELTIRRPGVEEPFTVKITRARITIHSVEGKMLDNGLAYLQLITFGEKTASELRDALKSLLDQNPKGLILDLRNNGGGYLQTAVDVVSEFVPDGAVLYEEYGDGTRNTYKVSGKGIATKIPIVVLVNEGTASASEIVAGAIRDHGRGKLVGVTTYGKGSVQNWIPLSNEQGAVRITIARWLTPNGYSIDKKGLEPDFVVKMSEEDIQNNRDPQLDKAVEILLGGG</sequence>
<organism evidence="8">
    <name type="scientific">uncultured Chloroflexota bacterium</name>
    <dbReference type="NCBI Taxonomy" id="166587"/>
    <lineage>
        <taxon>Bacteria</taxon>
        <taxon>Bacillati</taxon>
        <taxon>Chloroflexota</taxon>
        <taxon>environmental samples</taxon>
    </lineage>
</organism>
<feature type="transmembrane region" description="Helical" evidence="6">
    <location>
        <begin position="17"/>
        <end position="41"/>
    </location>
</feature>
<evidence type="ECO:0000256" key="5">
    <source>
        <dbReference type="RuleBase" id="RU004404"/>
    </source>
</evidence>
<evidence type="ECO:0000256" key="2">
    <source>
        <dbReference type="ARBA" id="ARBA00022670"/>
    </source>
</evidence>